<reference evidence="2 3" key="1">
    <citation type="submission" date="2024-01" db="EMBL/GenBank/DDBJ databases">
        <title>The genomes of 5 underutilized Papilionoideae crops provide insights into root nodulation and disease resistanc.</title>
        <authorList>
            <person name="Jiang F."/>
        </authorList>
    </citation>
    <scope>NUCLEOTIDE SEQUENCE [LARGE SCALE GENOMIC DNA]</scope>
    <source>
        <strain evidence="2">DUOXIRENSHENG_FW03</strain>
        <tissue evidence="2">Leaves</tissue>
    </source>
</reference>
<protein>
    <recommendedName>
        <fullName evidence="1">F-box/LRR-repeat protein 15-like leucin rich repeat domain-containing protein</fullName>
    </recommendedName>
</protein>
<proteinExistence type="predicted"/>
<dbReference type="EMBL" id="JAYMYS010000004">
    <property type="protein sequence ID" value="KAK7397153.1"/>
    <property type="molecule type" value="Genomic_DNA"/>
</dbReference>
<dbReference type="InterPro" id="IPR057207">
    <property type="entry name" value="FBXL15_LRR"/>
</dbReference>
<feature type="domain" description="F-box/LRR-repeat protein 15-like leucin rich repeat" evidence="1">
    <location>
        <begin position="476"/>
        <end position="555"/>
    </location>
</feature>
<accession>A0AAN9XLY0</accession>
<dbReference type="PANTHER" id="PTHR13318">
    <property type="entry name" value="PARTNER OF PAIRED, ISOFORM B-RELATED"/>
    <property type="match status" value="1"/>
</dbReference>
<dbReference type="GO" id="GO:0031146">
    <property type="term" value="P:SCF-dependent proteasomal ubiquitin-dependent protein catabolic process"/>
    <property type="evidence" value="ECO:0007669"/>
    <property type="project" value="TreeGrafter"/>
</dbReference>
<name>A0AAN9XLY0_PSOTE</name>
<feature type="domain" description="F-box/LRR-repeat protein 15-like leucin rich repeat" evidence="1">
    <location>
        <begin position="310"/>
        <end position="475"/>
    </location>
</feature>
<comment type="caution">
    <text evidence="2">The sequence shown here is derived from an EMBL/GenBank/DDBJ whole genome shotgun (WGS) entry which is preliminary data.</text>
</comment>
<dbReference type="FunFam" id="3.80.10.10:FF:000276">
    <property type="entry name" value="F-box/LRR-repeat protein 3"/>
    <property type="match status" value="1"/>
</dbReference>
<dbReference type="AlphaFoldDB" id="A0AAN9XLY0"/>
<evidence type="ECO:0000313" key="3">
    <source>
        <dbReference type="Proteomes" id="UP001386955"/>
    </source>
</evidence>
<sequence length="641" mass="70748">MLSQSIFCLLTEDLLIRVLHKLGSDRKQWRLVCKEFLRVESVTRKSIQILRIEFLLRLLDKFCNIETLDLSLCPRIEDGVVSVLLSQGSASWTRGLRRLVLSRATGLGHAGLEMLIRACPMLEAVDVSHCWGYGDREAAALSCAVKLRELNLDKCLGVTDIGLAKIAVVCGKLERLSLKWCLEITDLGIDLLCKKCLDLKFLDISYLKVTSESLRSIASLLKLEAFVMVGCSLVDDVGLRFLEKGCPLLKAIHVSRCDCVSSSGLISVISGHGGLEQLDAGYCLSELSAPLVKCLENLKQLRIIRIDGVRVSDFILQTIGANCKSLVELGLSKCVGVTNKGIMQLVSGCGNLKILDLTCCRFISVAAISTIADSCPDLVCLKLESCDMVTENCLYQLGLNCSLLEELDLTDCSGIDDIALRYLSRCSKLVRLKLGLCTNISDIGLAHIACNCPKMTELDLYRCVRIGDDGLAALTSGCKRLTKLNLSYCNRITDRGLDYISHLDELSDLELRGLSNITSIGIRAVAVSCKRLADLDLKHCEKIDDSGFWALAFYSQNLRQINMSYCIVSDMVLCLLMGNLKRLQDAKLVCLSKVTVKGLEVALRTSCGRIKKVKLQRSLRVLLSSEMLETLHARGCKIRWD</sequence>
<dbReference type="InterPro" id="IPR032675">
    <property type="entry name" value="LRR_dom_sf"/>
</dbReference>
<dbReference type="GO" id="GO:0019005">
    <property type="term" value="C:SCF ubiquitin ligase complex"/>
    <property type="evidence" value="ECO:0007669"/>
    <property type="project" value="TreeGrafter"/>
</dbReference>
<dbReference type="FunFam" id="3.80.10.10:FF:001005">
    <property type="entry name" value="F-box/LRR-repeat protein 3"/>
    <property type="match status" value="1"/>
</dbReference>
<dbReference type="Proteomes" id="UP001386955">
    <property type="component" value="Unassembled WGS sequence"/>
</dbReference>
<gene>
    <name evidence="2" type="ORF">VNO78_18320</name>
</gene>
<dbReference type="SUPFAM" id="SSF52047">
    <property type="entry name" value="RNI-like"/>
    <property type="match status" value="2"/>
</dbReference>
<evidence type="ECO:0000313" key="2">
    <source>
        <dbReference type="EMBL" id="KAK7397153.1"/>
    </source>
</evidence>
<dbReference type="PANTHER" id="PTHR13318:SF272">
    <property type="entry name" value="OS12G0552700 PROTEIN"/>
    <property type="match status" value="1"/>
</dbReference>
<dbReference type="Pfam" id="PF25372">
    <property type="entry name" value="DUF7885"/>
    <property type="match status" value="2"/>
</dbReference>
<keyword evidence="3" id="KW-1185">Reference proteome</keyword>
<evidence type="ECO:0000259" key="1">
    <source>
        <dbReference type="Pfam" id="PF25372"/>
    </source>
</evidence>
<dbReference type="Gene3D" id="3.80.10.10">
    <property type="entry name" value="Ribonuclease Inhibitor"/>
    <property type="match status" value="3"/>
</dbReference>
<dbReference type="FunFam" id="3.80.10.10:FF:000518">
    <property type="entry name" value="F-box family protein"/>
    <property type="match status" value="1"/>
</dbReference>
<organism evidence="2 3">
    <name type="scientific">Psophocarpus tetragonolobus</name>
    <name type="common">Winged bean</name>
    <name type="synonym">Dolichos tetragonolobus</name>
    <dbReference type="NCBI Taxonomy" id="3891"/>
    <lineage>
        <taxon>Eukaryota</taxon>
        <taxon>Viridiplantae</taxon>
        <taxon>Streptophyta</taxon>
        <taxon>Embryophyta</taxon>
        <taxon>Tracheophyta</taxon>
        <taxon>Spermatophyta</taxon>
        <taxon>Magnoliopsida</taxon>
        <taxon>eudicotyledons</taxon>
        <taxon>Gunneridae</taxon>
        <taxon>Pentapetalae</taxon>
        <taxon>rosids</taxon>
        <taxon>fabids</taxon>
        <taxon>Fabales</taxon>
        <taxon>Fabaceae</taxon>
        <taxon>Papilionoideae</taxon>
        <taxon>50 kb inversion clade</taxon>
        <taxon>NPAAA clade</taxon>
        <taxon>indigoferoid/millettioid clade</taxon>
        <taxon>Phaseoleae</taxon>
        <taxon>Psophocarpus</taxon>
    </lineage>
</organism>
<dbReference type="InterPro" id="IPR006553">
    <property type="entry name" value="Leu-rich_rpt_Cys-con_subtyp"/>
</dbReference>
<dbReference type="SMART" id="SM00367">
    <property type="entry name" value="LRR_CC"/>
    <property type="match status" value="15"/>
</dbReference>